<keyword evidence="2" id="KW-1185">Reference proteome</keyword>
<dbReference type="SUPFAM" id="SSF55961">
    <property type="entry name" value="Bet v1-like"/>
    <property type="match status" value="1"/>
</dbReference>
<dbReference type="OrthoDB" id="581838at2"/>
<dbReference type="CDD" id="cd07821">
    <property type="entry name" value="PYR_PYL_RCAR_like"/>
    <property type="match status" value="1"/>
</dbReference>
<dbReference type="AlphaFoldDB" id="A0A5A7SDZ2"/>
<protein>
    <submittedName>
        <fullName evidence="1">SRPBCC family protein</fullName>
    </submittedName>
</protein>
<organism evidence="1 2">
    <name type="scientific">Antrihabitans cavernicola</name>
    <dbReference type="NCBI Taxonomy" id="2495913"/>
    <lineage>
        <taxon>Bacteria</taxon>
        <taxon>Bacillati</taxon>
        <taxon>Actinomycetota</taxon>
        <taxon>Actinomycetes</taxon>
        <taxon>Mycobacteriales</taxon>
        <taxon>Nocardiaceae</taxon>
        <taxon>Antrihabitans</taxon>
    </lineage>
</organism>
<dbReference type="InterPro" id="IPR019587">
    <property type="entry name" value="Polyketide_cyclase/dehydratase"/>
</dbReference>
<dbReference type="RefSeq" id="WP_149430082.1">
    <property type="nucleotide sequence ID" value="NZ_VLNY01000004.1"/>
</dbReference>
<name>A0A5A7SDZ2_9NOCA</name>
<dbReference type="InterPro" id="IPR023393">
    <property type="entry name" value="START-like_dom_sf"/>
</dbReference>
<dbReference type="Pfam" id="PF10604">
    <property type="entry name" value="Polyketide_cyc2"/>
    <property type="match status" value="1"/>
</dbReference>
<comment type="caution">
    <text evidence="1">The sequence shown here is derived from an EMBL/GenBank/DDBJ whole genome shotgun (WGS) entry which is preliminary data.</text>
</comment>
<sequence>MTSWFALNESSDETFETAASRFTHVVDVPAPRERVWEALAADDAIVAWSPLVTGIEWLTPRPFGVGTSRIITLGHGAVALRERFYRWDEGERMTFTVDAASRPGFENFAEDLKLEDEGNGTTLTWTFVSTPISVLRPAALVGGPGLRLATRSIAHGIAGHLRKHTAAAGKGTTR</sequence>
<accession>A0A5A7SDZ2</accession>
<evidence type="ECO:0000313" key="2">
    <source>
        <dbReference type="Proteomes" id="UP000322244"/>
    </source>
</evidence>
<gene>
    <name evidence="1" type="ORF">FOY51_09890</name>
</gene>
<dbReference type="Proteomes" id="UP000322244">
    <property type="component" value="Unassembled WGS sequence"/>
</dbReference>
<dbReference type="Gene3D" id="3.30.530.20">
    <property type="match status" value="1"/>
</dbReference>
<evidence type="ECO:0000313" key="1">
    <source>
        <dbReference type="EMBL" id="KAA0022823.1"/>
    </source>
</evidence>
<reference evidence="1 2" key="1">
    <citation type="submission" date="2019-07" db="EMBL/GenBank/DDBJ databases">
        <title>Rhodococcus cavernicolus sp. nov., isolated from a cave.</title>
        <authorList>
            <person name="Lee S.D."/>
        </authorList>
    </citation>
    <scope>NUCLEOTIDE SEQUENCE [LARGE SCALE GENOMIC DNA]</scope>
    <source>
        <strain evidence="1 2">C1-24</strain>
    </source>
</reference>
<dbReference type="EMBL" id="VLNY01000004">
    <property type="protein sequence ID" value="KAA0022823.1"/>
    <property type="molecule type" value="Genomic_DNA"/>
</dbReference>
<proteinExistence type="predicted"/>